<keyword evidence="1" id="KW-0472">Membrane</keyword>
<feature type="transmembrane region" description="Helical" evidence="1">
    <location>
        <begin position="6"/>
        <end position="29"/>
    </location>
</feature>
<protein>
    <submittedName>
        <fullName evidence="2">Uncharacterized protein</fullName>
    </submittedName>
</protein>
<organism evidence="2 3">
    <name type="scientific">Lecanosticta acicola</name>
    <dbReference type="NCBI Taxonomy" id="111012"/>
    <lineage>
        <taxon>Eukaryota</taxon>
        <taxon>Fungi</taxon>
        <taxon>Dikarya</taxon>
        <taxon>Ascomycota</taxon>
        <taxon>Pezizomycotina</taxon>
        <taxon>Dothideomycetes</taxon>
        <taxon>Dothideomycetidae</taxon>
        <taxon>Mycosphaerellales</taxon>
        <taxon>Mycosphaerellaceae</taxon>
        <taxon>Lecanosticta</taxon>
    </lineage>
</organism>
<sequence>MDFKDPIAIICGITLIATVLFMFFMLTCISRRSARDVWKHYDDEAIKTQQQPIAEWRVNLKKQVQREWNFSRPEAIKSSQATDEMVAPLIPVVPKAPSSLPAALTVGRDSYGQGLSAHELFENVANRAMRQTIPEEIQPVKQSRNPLRLLPTLFFEGRRYAHVPYFAGDDSGPDLEAQLDGSS</sequence>
<keyword evidence="1" id="KW-1133">Transmembrane helix</keyword>
<dbReference type="Proteomes" id="UP001296104">
    <property type="component" value="Unassembled WGS sequence"/>
</dbReference>
<proteinExistence type="predicted"/>
<keyword evidence="1" id="KW-0812">Transmembrane</keyword>
<dbReference type="AlphaFoldDB" id="A0AAI9EBH5"/>
<name>A0AAI9EBH5_9PEZI</name>
<evidence type="ECO:0000313" key="2">
    <source>
        <dbReference type="EMBL" id="CAK4028455.1"/>
    </source>
</evidence>
<keyword evidence="3" id="KW-1185">Reference proteome</keyword>
<gene>
    <name evidence="2" type="ORF">LECACI_7A005153</name>
</gene>
<evidence type="ECO:0000313" key="3">
    <source>
        <dbReference type="Proteomes" id="UP001296104"/>
    </source>
</evidence>
<reference evidence="2" key="1">
    <citation type="submission" date="2023-11" db="EMBL/GenBank/DDBJ databases">
        <authorList>
            <person name="Alioto T."/>
            <person name="Alioto T."/>
            <person name="Gomez Garrido J."/>
        </authorList>
    </citation>
    <scope>NUCLEOTIDE SEQUENCE</scope>
</reference>
<accession>A0AAI9EBH5</accession>
<comment type="caution">
    <text evidence="2">The sequence shown here is derived from an EMBL/GenBank/DDBJ whole genome shotgun (WGS) entry which is preliminary data.</text>
</comment>
<evidence type="ECO:0000256" key="1">
    <source>
        <dbReference type="SAM" id="Phobius"/>
    </source>
</evidence>
<dbReference type="EMBL" id="CAVMBE010000032">
    <property type="protein sequence ID" value="CAK4028455.1"/>
    <property type="molecule type" value="Genomic_DNA"/>
</dbReference>